<dbReference type="Proteomes" id="UP000003019">
    <property type="component" value="Unassembled WGS sequence"/>
</dbReference>
<sequence>MYEYIHLKQTYAQLAHRHRCSLKTIQRRLKQASLHRPPPPHPVANIIMDTTYFGRAFGVMVFMNSLNGQVLHKQYVAKESTVLYEQGLKAILNKGIAIQSITADGFKGLSTLYPDIPFQLCQFHQQQTVRRYLTRRPKSDAGRELKELADSLFGYSKADFERELFLWHARHRDYLNELSYSIDGHQKWYTHKRLRSAYHSLRRNLSYLFTYQQHQELMIPNTTNRLEGKFGELKTKIRCHAGMSMESKRLFIDNFFGV</sequence>
<protein>
    <recommendedName>
        <fullName evidence="3">Transposase</fullName>
    </recommendedName>
</protein>
<keyword evidence="2" id="KW-1185">Reference proteome</keyword>
<gene>
    <name evidence="1" type="ORF">HMPREF9371_2513</name>
</gene>
<dbReference type="AlphaFoldDB" id="G4CLM2"/>
<evidence type="ECO:0000313" key="1">
    <source>
        <dbReference type="EMBL" id="EGY51271.1"/>
    </source>
</evidence>
<dbReference type="STRING" id="1032488.HMPREF9371_2513"/>
<proteinExistence type="predicted"/>
<dbReference type="HOGENOM" id="CLU_078214_2_0_4"/>
<evidence type="ECO:0008006" key="3">
    <source>
        <dbReference type="Google" id="ProtNLM"/>
    </source>
</evidence>
<organism evidence="1 2">
    <name type="scientific">Neisseria shayeganii 871</name>
    <dbReference type="NCBI Taxonomy" id="1032488"/>
    <lineage>
        <taxon>Bacteria</taxon>
        <taxon>Pseudomonadati</taxon>
        <taxon>Pseudomonadota</taxon>
        <taxon>Betaproteobacteria</taxon>
        <taxon>Neisseriales</taxon>
        <taxon>Neisseriaceae</taxon>
        <taxon>Neisseria</taxon>
    </lineage>
</organism>
<reference evidence="1 2" key="1">
    <citation type="submission" date="2011-05" db="EMBL/GenBank/DDBJ databases">
        <authorList>
            <person name="Muzny D."/>
            <person name="Qin X."/>
            <person name="Deng J."/>
            <person name="Jiang H."/>
            <person name="Liu Y."/>
            <person name="Qu J."/>
            <person name="Song X.-Z."/>
            <person name="Zhang L."/>
            <person name="Thornton R."/>
            <person name="Coyle M."/>
            <person name="Francisco L."/>
            <person name="Jackson L."/>
            <person name="Javaid M."/>
            <person name="Korchina V."/>
            <person name="Kovar C."/>
            <person name="Mata R."/>
            <person name="Mathew T."/>
            <person name="Ngo R."/>
            <person name="Nguyen L."/>
            <person name="Nguyen N."/>
            <person name="Okwuonu G."/>
            <person name="Ongeri F."/>
            <person name="Pham C."/>
            <person name="Simmons D."/>
            <person name="Wilczek-Boney K."/>
            <person name="Hale W."/>
            <person name="Jakkamsetti A."/>
            <person name="Pham P."/>
            <person name="Ruth R."/>
            <person name="San Lucas F."/>
            <person name="Warren J."/>
            <person name="Zhang J."/>
            <person name="Zhao Z."/>
            <person name="Zhou C."/>
            <person name="Zhu D."/>
            <person name="Lee S."/>
            <person name="Bess C."/>
            <person name="Blankenburg K."/>
            <person name="Forbes L."/>
            <person name="Fu Q."/>
            <person name="Gubbala S."/>
            <person name="Hirani K."/>
            <person name="Jayaseelan J.C."/>
            <person name="Lara F."/>
            <person name="Munidasa M."/>
            <person name="Palculict T."/>
            <person name="Patil S."/>
            <person name="Pu L.-L."/>
            <person name="Saada N."/>
            <person name="Tang L."/>
            <person name="Weissenberger G."/>
            <person name="Zhu Y."/>
            <person name="Hemphill L."/>
            <person name="Shang Y."/>
            <person name="Youmans B."/>
            <person name="Ayvaz T."/>
            <person name="Ross M."/>
            <person name="Santibanez J."/>
            <person name="Aqrawi P."/>
            <person name="Gross S."/>
            <person name="Joshi V."/>
            <person name="Fowler G."/>
            <person name="Nazareth L."/>
            <person name="Reid J."/>
            <person name="Worley K."/>
            <person name="Petrosino J."/>
            <person name="Highlander S."/>
            <person name="Gibbs R."/>
        </authorList>
    </citation>
    <scope>NUCLEOTIDE SEQUENCE [LARGE SCALE GENOMIC DNA]</scope>
    <source>
        <strain evidence="1 2">871</strain>
    </source>
</reference>
<accession>G4CLM2</accession>
<comment type="caution">
    <text evidence="1">The sequence shown here is derived from an EMBL/GenBank/DDBJ whole genome shotgun (WGS) entry which is preliminary data.</text>
</comment>
<evidence type="ECO:0000313" key="2">
    <source>
        <dbReference type="Proteomes" id="UP000003019"/>
    </source>
</evidence>
<dbReference type="EMBL" id="AGAY01000098">
    <property type="protein sequence ID" value="EGY51271.1"/>
    <property type="molecule type" value="Genomic_DNA"/>
</dbReference>
<name>G4CLM2_9NEIS</name>
<dbReference type="PATRIC" id="fig|1032488.3.peg.2362"/>